<dbReference type="EMBL" id="CP017269">
    <property type="protein sequence ID" value="AOT70663.1"/>
    <property type="molecule type" value="Genomic_DNA"/>
</dbReference>
<evidence type="ECO:0000313" key="2">
    <source>
        <dbReference type="Proteomes" id="UP000095743"/>
    </source>
</evidence>
<accession>A0A1D8GIC1</accession>
<dbReference type="InterPro" id="IPR019271">
    <property type="entry name" value="DUF2284_metal-binding"/>
</dbReference>
<dbReference type="PIRSF" id="PIRSF018748">
    <property type="entry name" value="UCP018748"/>
    <property type="match status" value="1"/>
</dbReference>
<dbReference type="KEGG" id="gfe:Gferi_14425"/>
<dbReference type="Pfam" id="PF10050">
    <property type="entry name" value="DUF2284"/>
    <property type="match status" value="1"/>
</dbReference>
<name>A0A1D8GIC1_9FIRM</name>
<sequence length="179" mass="20708">MLEKEELEKLFNQHGFADFKWIHPKDIIVSQWVRFRCMYGCSSYGKCGTCPPHTPPVDECRKMISEYKEAVVFHIQKAVENPEDRKPWSRKVILKLLALEREVFLSGYHKTFIITFDNCGLCEVCSGSRIDCKNPKMVRPGADSLGIDVYSTVRGIGYPIQVLKDYSETMNRYAFLLIE</sequence>
<reference evidence="1 2" key="1">
    <citation type="submission" date="2016-09" db="EMBL/GenBank/DDBJ databases">
        <title>Genomic analysis reveals versatility of anaerobic energy metabolism of Geosporobacter ferrireducens IRF9 of phylum Firmicutes.</title>
        <authorList>
            <person name="Kim S.-J."/>
        </authorList>
    </citation>
    <scope>NUCLEOTIDE SEQUENCE [LARGE SCALE GENOMIC DNA]</scope>
    <source>
        <strain evidence="1 2">IRF9</strain>
    </source>
</reference>
<organism evidence="1 2">
    <name type="scientific">Geosporobacter ferrireducens</name>
    <dbReference type="NCBI Taxonomy" id="1424294"/>
    <lineage>
        <taxon>Bacteria</taxon>
        <taxon>Bacillati</taxon>
        <taxon>Bacillota</taxon>
        <taxon>Clostridia</taxon>
        <taxon>Peptostreptococcales</taxon>
        <taxon>Thermotaleaceae</taxon>
        <taxon>Geosporobacter</taxon>
    </lineage>
</organism>
<dbReference type="Proteomes" id="UP000095743">
    <property type="component" value="Chromosome"/>
</dbReference>
<keyword evidence="2" id="KW-1185">Reference proteome</keyword>
<proteinExistence type="predicted"/>
<dbReference type="OrthoDB" id="5420534at2"/>
<gene>
    <name evidence="1" type="ORF">Gferi_14425</name>
</gene>
<dbReference type="STRING" id="1424294.Gferi_14425"/>
<evidence type="ECO:0000313" key="1">
    <source>
        <dbReference type="EMBL" id="AOT70663.1"/>
    </source>
</evidence>
<dbReference type="AlphaFoldDB" id="A0A1D8GIC1"/>
<protein>
    <submittedName>
        <fullName evidence="1">Metal-binding protein</fullName>
    </submittedName>
</protein>